<dbReference type="EMBL" id="JACTNZ010000004">
    <property type="protein sequence ID" value="KAG5552662.1"/>
    <property type="molecule type" value="Genomic_DNA"/>
</dbReference>
<sequence>MHAELCLEGTTEDKRLKSAMRFWPTDEAEAAGSTGSVAAPEAMEVLMVVMDRGGGGEYFEDDEEGRGHQVMTHDEGLVAASRSLRCMGMAVGWMGTGIFGNLLKTGFVWNVRDTCRA</sequence>
<protein>
    <submittedName>
        <fullName evidence="1">Uncharacterized protein</fullName>
    </submittedName>
</protein>
<reference evidence="1" key="1">
    <citation type="submission" date="2020-08" db="EMBL/GenBank/DDBJ databases">
        <title>Plant Genome Project.</title>
        <authorList>
            <person name="Zhang R.-G."/>
        </authorList>
    </citation>
    <scope>NUCLEOTIDE SEQUENCE</scope>
    <source>
        <strain evidence="1">WSP0</strain>
        <tissue evidence="1">Leaf</tissue>
    </source>
</reference>
<dbReference type="Proteomes" id="UP000823749">
    <property type="component" value="Chromosome 4"/>
</dbReference>
<dbReference type="AlphaFoldDB" id="A0AAV6KJW8"/>
<keyword evidence="2" id="KW-1185">Reference proteome</keyword>
<evidence type="ECO:0000313" key="2">
    <source>
        <dbReference type="Proteomes" id="UP000823749"/>
    </source>
</evidence>
<accession>A0AAV6KJW8</accession>
<name>A0AAV6KJW8_9ERIC</name>
<comment type="caution">
    <text evidence="1">The sequence shown here is derived from an EMBL/GenBank/DDBJ whole genome shotgun (WGS) entry which is preliminary data.</text>
</comment>
<evidence type="ECO:0000313" key="1">
    <source>
        <dbReference type="EMBL" id="KAG5552662.1"/>
    </source>
</evidence>
<gene>
    <name evidence="1" type="ORF">RHGRI_010681</name>
</gene>
<proteinExistence type="predicted"/>
<organism evidence="1 2">
    <name type="scientific">Rhododendron griersonianum</name>
    <dbReference type="NCBI Taxonomy" id="479676"/>
    <lineage>
        <taxon>Eukaryota</taxon>
        <taxon>Viridiplantae</taxon>
        <taxon>Streptophyta</taxon>
        <taxon>Embryophyta</taxon>
        <taxon>Tracheophyta</taxon>
        <taxon>Spermatophyta</taxon>
        <taxon>Magnoliopsida</taxon>
        <taxon>eudicotyledons</taxon>
        <taxon>Gunneridae</taxon>
        <taxon>Pentapetalae</taxon>
        <taxon>asterids</taxon>
        <taxon>Ericales</taxon>
        <taxon>Ericaceae</taxon>
        <taxon>Ericoideae</taxon>
        <taxon>Rhodoreae</taxon>
        <taxon>Rhododendron</taxon>
    </lineage>
</organism>